<keyword evidence="2" id="KW-1185">Reference proteome</keyword>
<dbReference type="Proteomes" id="UP001597083">
    <property type="component" value="Unassembled WGS sequence"/>
</dbReference>
<gene>
    <name evidence="1" type="ORF">ACFQ07_13140</name>
</gene>
<organism evidence="1 2">
    <name type="scientific">Actinomadura adrarensis</name>
    <dbReference type="NCBI Taxonomy" id="1819600"/>
    <lineage>
        <taxon>Bacteria</taxon>
        <taxon>Bacillati</taxon>
        <taxon>Actinomycetota</taxon>
        <taxon>Actinomycetes</taxon>
        <taxon>Streptosporangiales</taxon>
        <taxon>Thermomonosporaceae</taxon>
        <taxon>Actinomadura</taxon>
    </lineage>
</organism>
<protein>
    <submittedName>
        <fullName evidence="1">Uncharacterized protein</fullName>
    </submittedName>
</protein>
<evidence type="ECO:0000313" key="2">
    <source>
        <dbReference type="Proteomes" id="UP001597083"/>
    </source>
</evidence>
<name>A0ABW3CGV2_9ACTN</name>
<reference evidence="2" key="1">
    <citation type="journal article" date="2019" name="Int. J. Syst. Evol. Microbiol.">
        <title>The Global Catalogue of Microorganisms (GCM) 10K type strain sequencing project: providing services to taxonomists for standard genome sequencing and annotation.</title>
        <authorList>
            <consortium name="The Broad Institute Genomics Platform"/>
            <consortium name="The Broad Institute Genome Sequencing Center for Infectious Disease"/>
            <person name="Wu L."/>
            <person name="Ma J."/>
        </authorList>
    </citation>
    <scope>NUCLEOTIDE SEQUENCE [LARGE SCALE GENOMIC DNA]</scope>
    <source>
        <strain evidence="2">JCM 31696</strain>
    </source>
</reference>
<accession>A0ABW3CGV2</accession>
<sequence length="106" mass="11464">MNTGPVHCGLLRAGDRASPGHVPAWDDHDMTGDEQAIQPNTWTPLFGTDVEILIDGVVGSVQVEAERYRNADGETLAQFTLALDTGQRIALRAPAEVLSWTDIPPE</sequence>
<evidence type="ECO:0000313" key="1">
    <source>
        <dbReference type="EMBL" id="MFD0853179.1"/>
    </source>
</evidence>
<comment type="caution">
    <text evidence="1">The sequence shown here is derived from an EMBL/GenBank/DDBJ whole genome shotgun (WGS) entry which is preliminary data.</text>
</comment>
<dbReference type="EMBL" id="JBHTIR010001949">
    <property type="protein sequence ID" value="MFD0853179.1"/>
    <property type="molecule type" value="Genomic_DNA"/>
</dbReference>
<proteinExistence type="predicted"/>